<comment type="caution">
    <text evidence="1">The sequence shown here is derived from an EMBL/GenBank/DDBJ whole genome shotgun (WGS) entry which is preliminary data.</text>
</comment>
<dbReference type="InterPro" id="IPR010845">
    <property type="entry name" value="FlaF"/>
</dbReference>
<dbReference type="Proteomes" id="UP000598196">
    <property type="component" value="Unassembled WGS sequence"/>
</dbReference>
<protein>
    <recommendedName>
        <fullName evidence="3">Flagellar protein FlaF</fullName>
    </recommendedName>
</protein>
<organism evidence="1 2">
    <name type="scientific">Gemmobacter aquaticus</name>
    <dbReference type="NCBI Taxonomy" id="490185"/>
    <lineage>
        <taxon>Bacteria</taxon>
        <taxon>Pseudomonadati</taxon>
        <taxon>Pseudomonadota</taxon>
        <taxon>Alphaproteobacteria</taxon>
        <taxon>Rhodobacterales</taxon>
        <taxon>Paracoccaceae</taxon>
        <taxon>Gemmobacter</taxon>
    </lineage>
</organism>
<evidence type="ECO:0000313" key="2">
    <source>
        <dbReference type="Proteomes" id="UP000598196"/>
    </source>
</evidence>
<keyword evidence="2" id="KW-1185">Reference proteome</keyword>
<gene>
    <name evidence="1" type="ORF">GCM10010991_24160</name>
</gene>
<dbReference type="EMBL" id="BMLP01000004">
    <property type="protein sequence ID" value="GGO33991.1"/>
    <property type="molecule type" value="Genomic_DNA"/>
</dbReference>
<dbReference type="GO" id="GO:0044781">
    <property type="term" value="P:bacterial-type flagellum organization"/>
    <property type="evidence" value="ECO:0007669"/>
    <property type="project" value="InterPro"/>
</dbReference>
<dbReference type="Pfam" id="PF07309">
    <property type="entry name" value="FlaF"/>
    <property type="match status" value="1"/>
</dbReference>
<dbReference type="RefSeq" id="WP_146287113.1">
    <property type="nucleotide sequence ID" value="NZ_BMLP01000004.1"/>
</dbReference>
<evidence type="ECO:0000313" key="1">
    <source>
        <dbReference type="EMBL" id="GGO33991.1"/>
    </source>
</evidence>
<evidence type="ECO:0008006" key="3">
    <source>
        <dbReference type="Google" id="ProtNLM"/>
    </source>
</evidence>
<sequence length="125" mass="13770">MTTNLSARAAYDGATSRERSARQVEYEVFARVTRQMKQANAAPADDMPGFARAVHDNMRLWRVLSADVSRPGNGLPSELRARLTYLGEFTRLHSHKALKGAADLSALIDINTAIMRGLRGEGARQ</sequence>
<dbReference type="AlphaFoldDB" id="A0A918DDC1"/>
<dbReference type="NCBIfam" id="NF009435">
    <property type="entry name" value="PRK12794.1"/>
    <property type="match status" value="1"/>
</dbReference>
<dbReference type="OrthoDB" id="9808944at2"/>
<reference evidence="1 2" key="1">
    <citation type="journal article" date="2014" name="Int. J. Syst. Evol. Microbiol.">
        <title>Complete genome sequence of Corynebacterium casei LMG S-19264T (=DSM 44701T), isolated from a smear-ripened cheese.</title>
        <authorList>
            <consortium name="US DOE Joint Genome Institute (JGI-PGF)"/>
            <person name="Walter F."/>
            <person name="Albersmeier A."/>
            <person name="Kalinowski J."/>
            <person name="Ruckert C."/>
        </authorList>
    </citation>
    <scope>NUCLEOTIDE SEQUENCE [LARGE SCALE GENOMIC DNA]</scope>
    <source>
        <strain evidence="1 2">CGMCC 1.7029</strain>
    </source>
</reference>
<name>A0A918DDC1_9RHOB</name>
<proteinExistence type="predicted"/>
<accession>A0A918DDC1</accession>